<evidence type="ECO:0000313" key="1">
    <source>
        <dbReference type="EMBL" id="KAI0041283.1"/>
    </source>
</evidence>
<sequence length="442" mass="48044">MSREDQPQTDATSPLGLTGHWNLWTVSLATRHLACKASLPRLFPSLPHTNNTQTPFIVFAPFSNAVAVQLLKLGGPSDPIHQHFLDRLTLGGHPRIIAIVDLLPFSSSWEIVDIVKSSSAHARSPVEMAPAALNLQPCGHRRLESSVLDHEQFYATSLVGVLVVILVSVLVLVAATCARGHALIKAHVAGLQKSKLARAQLAQLQGARVADAQLADSQIRSLRNDDNTLAQRTCEQESLIRQMTTQAAREDADHHSRLVEQLNAAVDEDARIREDELCATIRARNEQLRDAQNATDVGEQQSAQLEPCLQMPNPAPPGLGATISILRLASDVLQTELASRRSQAAAAEDVEELDTLLISEWARNDSAQWVVAELSDAVKDLVHDLDLVADVQPVRTPQCWSSMLQAPPPTAISFPHRHSPASSVTNISAEICESPANEQMDS</sequence>
<organism evidence="1 2">
    <name type="scientific">Auriscalpium vulgare</name>
    <dbReference type="NCBI Taxonomy" id="40419"/>
    <lineage>
        <taxon>Eukaryota</taxon>
        <taxon>Fungi</taxon>
        <taxon>Dikarya</taxon>
        <taxon>Basidiomycota</taxon>
        <taxon>Agaricomycotina</taxon>
        <taxon>Agaricomycetes</taxon>
        <taxon>Russulales</taxon>
        <taxon>Auriscalpiaceae</taxon>
        <taxon>Auriscalpium</taxon>
    </lineage>
</organism>
<reference evidence="1" key="2">
    <citation type="journal article" date="2022" name="New Phytol.">
        <title>Evolutionary transition to the ectomycorrhizal habit in the genomes of a hyperdiverse lineage of mushroom-forming fungi.</title>
        <authorList>
            <person name="Looney B."/>
            <person name="Miyauchi S."/>
            <person name="Morin E."/>
            <person name="Drula E."/>
            <person name="Courty P.E."/>
            <person name="Kohler A."/>
            <person name="Kuo A."/>
            <person name="LaButti K."/>
            <person name="Pangilinan J."/>
            <person name="Lipzen A."/>
            <person name="Riley R."/>
            <person name="Andreopoulos W."/>
            <person name="He G."/>
            <person name="Johnson J."/>
            <person name="Nolan M."/>
            <person name="Tritt A."/>
            <person name="Barry K.W."/>
            <person name="Grigoriev I.V."/>
            <person name="Nagy L.G."/>
            <person name="Hibbett D."/>
            <person name="Henrissat B."/>
            <person name="Matheny P.B."/>
            <person name="Labbe J."/>
            <person name="Martin F.M."/>
        </authorList>
    </citation>
    <scope>NUCLEOTIDE SEQUENCE</scope>
    <source>
        <strain evidence="1">FP105234-sp</strain>
    </source>
</reference>
<protein>
    <submittedName>
        <fullName evidence="1">Uncharacterized protein</fullName>
    </submittedName>
</protein>
<dbReference type="Proteomes" id="UP000814033">
    <property type="component" value="Unassembled WGS sequence"/>
</dbReference>
<accession>A0ACB8RB73</accession>
<proteinExistence type="predicted"/>
<keyword evidence="2" id="KW-1185">Reference proteome</keyword>
<evidence type="ECO:0000313" key="2">
    <source>
        <dbReference type="Proteomes" id="UP000814033"/>
    </source>
</evidence>
<name>A0ACB8RB73_9AGAM</name>
<comment type="caution">
    <text evidence="1">The sequence shown here is derived from an EMBL/GenBank/DDBJ whole genome shotgun (WGS) entry which is preliminary data.</text>
</comment>
<dbReference type="EMBL" id="MU276132">
    <property type="protein sequence ID" value="KAI0041283.1"/>
    <property type="molecule type" value="Genomic_DNA"/>
</dbReference>
<reference evidence="1" key="1">
    <citation type="submission" date="2021-02" db="EMBL/GenBank/DDBJ databases">
        <authorList>
            <consortium name="DOE Joint Genome Institute"/>
            <person name="Ahrendt S."/>
            <person name="Looney B.P."/>
            <person name="Miyauchi S."/>
            <person name="Morin E."/>
            <person name="Drula E."/>
            <person name="Courty P.E."/>
            <person name="Chicoki N."/>
            <person name="Fauchery L."/>
            <person name="Kohler A."/>
            <person name="Kuo A."/>
            <person name="Labutti K."/>
            <person name="Pangilinan J."/>
            <person name="Lipzen A."/>
            <person name="Riley R."/>
            <person name="Andreopoulos W."/>
            <person name="He G."/>
            <person name="Johnson J."/>
            <person name="Barry K.W."/>
            <person name="Grigoriev I.V."/>
            <person name="Nagy L."/>
            <person name="Hibbett D."/>
            <person name="Henrissat B."/>
            <person name="Matheny P.B."/>
            <person name="Labbe J."/>
            <person name="Martin F."/>
        </authorList>
    </citation>
    <scope>NUCLEOTIDE SEQUENCE</scope>
    <source>
        <strain evidence="1">FP105234-sp</strain>
    </source>
</reference>
<gene>
    <name evidence="1" type="ORF">FA95DRAFT_1611133</name>
</gene>